<protein>
    <submittedName>
        <fullName evidence="2">Uncharacterized protein</fullName>
    </submittedName>
</protein>
<dbReference type="GO" id="GO:0046872">
    <property type="term" value="F:metal ion binding"/>
    <property type="evidence" value="ECO:0007669"/>
    <property type="project" value="UniProtKB-KW"/>
</dbReference>
<dbReference type="InterPro" id="IPR050690">
    <property type="entry name" value="JHDM1_Histone_Demethylase"/>
</dbReference>
<dbReference type="Gene3D" id="2.60.120.650">
    <property type="entry name" value="Cupin"/>
    <property type="match status" value="1"/>
</dbReference>
<feature type="non-terminal residue" evidence="2">
    <location>
        <position position="70"/>
    </location>
</feature>
<dbReference type="EMBL" id="ADBV01020188">
    <property type="protein sequence ID" value="EJW70903.1"/>
    <property type="molecule type" value="Genomic_DNA"/>
</dbReference>
<name>J9DMR3_WUCBA</name>
<dbReference type="AlphaFoldDB" id="J9DMR3"/>
<keyword evidence="1" id="KW-0479">Metal-binding</keyword>
<proteinExistence type="predicted"/>
<evidence type="ECO:0000256" key="1">
    <source>
        <dbReference type="ARBA" id="ARBA00022723"/>
    </source>
</evidence>
<evidence type="ECO:0000313" key="3">
    <source>
        <dbReference type="Proteomes" id="UP000004810"/>
    </source>
</evidence>
<reference evidence="3" key="1">
    <citation type="submission" date="2012-08" db="EMBL/GenBank/DDBJ databases">
        <title>The Genome Sequence of Wuchereria bancrofti.</title>
        <authorList>
            <person name="Nutman T.B."/>
            <person name="Fink D.L."/>
            <person name="Russ C."/>
            <person name="Young S."/>
            <person name="Zeng Q."/>
            <person name="Koehrsen M."/>
            <person name="Alvarado L."/>
            <person name="Berlin A."/>
            <person name="Chapman S.B."/>
            <person name="Chen Z."/>
            <person name="Freedman E."/>
            <person name="Gellesch M."/>
            <person name="Goldberg J."/>
            <person name="Griggs A."/>
            <person name="Gujja S."/>
            <person name="Heilman E.R."/>
            <person name="Heiman D."/>
            <person name="Hepburn T."/>
            <person name="Howarth C."/>
            <person name="Jen D."/>
            <person name="Larson L."/>
            <person name="Lewis B."/>
            <person name="Mehta T."/>
            <person name="Park D."/>
            <person name="Pearson M."/>
            <person name="Roberts A."/>
            <person name="Saif S."/>
            <person name="Shea T."/>
            <person name="Shenoy N."/>
            <person name="Sisk P."/>
            <person name="Stolte C."/>
            <person name="Sykes S."/>
            <person name="Walk T."/>
            <person name="White J."/>
            <person name="Yandava C."/>
            <person name="Haas B."/>
            <person name="Henn M.R."/>
            <person name="Nusbaum C."/>
            <person name="Birren B."/>
        </authorList>
    </citation>
    <scope>NUCLEOTIDE SEQUENCE [LARGE SCALE GENOMIC DNA]</scope>
    <source>
        <strain evidence="3">NA</strain>
    </source>
</reference>
<organism evidence="2 3">
    <name type="scientific">Wuchereria bancrofti</name>
    <dbReference type="NCBI Taxonomy" id="6293"/>
    <lineage>
        <taxon>Eukaryota</taxon>
        <taxon>Metazoa</taxon>
        <taxon>Ecdysozoa</taxon>
        <taxon>Nematoda</taxon>
        <taxon>Chromadorea</taxon>
        <taxon>Rhabditida</taxon>
        <taxon>Spirurina</taxon>
        <taxon>Spiruromorpha</taxon>
        <taxon>Filarioidea</taxon>
        <taxon>Onchocercidae</taxon>
        <taxon>Wuchereria</taxon>
    </lineage>
</organism>
<evidence type="ECO:0000313" key="2">
    <source>
        <dbReference type="EMBL" id="EJW70903.1"/>
    </source>
</evidence>
<gene>
    <name evidence="2" type="ORF">WUBG_18189</name>
</gene>
<sequence>FTIEYVQENGVEEPLLFRDSLSSLGMKMPKDGTFTARCVLKAVGDRMIEVVDVMTQGSRQMMLSDFVEYY</sequence>
<accession>J9DMR3</accession>
<dbReference type="PANTHER" id="PTHR23123">
    <property type="entry name" value="PHD/F-BOX CONTAINING PROTEIN"/>
    <property type="match status" value="1"/>
</dbReference>
<feature type="non-terminal residue" evidence="2">
    <location>
        <position position="1"/>
    </location>
</feature>
<comment type="caution">
    <text evidence="2">The sequence shown here is derived from an EMBL/GenBank/DDBJ whole genome shotgun (WGS) entry which is preliminary data.</text>
</comment>
<dbReference type="Proteomes" id="UP000004810">
    <property type="component" value="Unassembled WGS sequence"/>
</dbReference>